<evidence type="ECO:0000313" key="2">
    <source>
        <dbReference type="EMBL" id="TNN69544.1"/>
    </source>
</evidence>
<keyword evidence="3" id="KW-1185">Reference proteome</keyword>
<protein>
    <submittedName>
        <fullName evidence="2">Uncharacterized protein</fullName>
    </submittedName>
</protein>
<proteinExistence type="predicted"/>
<evidence type="ECO:0000256" key="1">
    <source>
        <dbReference type="SAM" id="MobiDB-lite"/>
    </source>
</evidence>
<gene>
    <name evidence="2" type="ORF">EYF80_020189</name>
</gene>
<feature type="region of interest" description="Disordered" evidence="1">
    <location>
        <begin position="64"/>
        <end position="122"/>
    </location>
</feature>
<dbReference type="EMBL" id="SRLO01000174">
    <property type="protein sequence ID" value="TNN69544.1"/>
    <property type="molecule type" value="Genomic_DNA"/>
</dbReference>
<reference evidence="2 3" key="1">
    <citation type="submission" date="2019-03" db="EMBL/GenBank/DDBJ databases">
        <title>First draft genome of Liparis tanakae, snailfish: a comprehensive survey of snailfish specific genes.</title>
        <authorList>
            <person name="Kim W."/>
            <person name="Song I."/>
            <person name="Jeong J.-H."/>
            <person name="Kim D."/>
            <person name="Kim S."/>
            <person name="Ryu S."/>
            <person name="Song J.Y."/>
            <person name="Lee S.K."/>
        </authorList>
    </citation>
    <scope>NUCLEOTIDE SEQUENCE [LARGE SCALE GENOMIC DNA]</scope>
    <source>
        <tissue evidence="2">Muscle</tissue>
    </source>
</reference>
<accession>A0A4Z2HWZ5</accession>
<feature type="compositionally biased region" description="Low complexity" evidence="1">
    <location>
        <begin position="108"/>
        <end position="122"/>
    </location>
</feature>
<dbReference type="Proteomes" id="UP000314294">
    <property type="component" value="Unassembled WGS sequence"/>
</dbReference>
<evidence type="ECO:0000313" key="3">
    <source>
        <dbReference type="Proteomes" id="UP000314294"/>
    </source>
</evidence>
<sequence length="122" mass="13434">MIYKHISLLFTNRKHFYSDRVQRKLCVACCQDSDGSQTSPASFRSEEPLVLIYKPAAGTGLILQRTVRAEPDPNGPGPTRTDPDRPGPTRTDPDRPGPYRAPPQTRQAASSPAEPESSSRTI</sequence>
<feature type="compositionally biased region" description="Basic and acidic residues" evidence="1">
    <location>
        <begin position="81"/>
        <end position="97"/>
    </location>
</feature>
<organism evidence="2 3">
    <name type="scientific">Liparis tanakae</name>
    <name type="common">Tanaka's snailfish</name>
    <dbReference type="NCBI Taxonomy" id="230148"/>
    <lineage>
        <taxon>Eukaryota</taxon>
        <taxon>Metazoa</taxon>
        <taxon>Chordata</taxon>
        <taxon>Craniata</taxon>
        <taxon>Vertebrata</taxon>
        <taxon>Euteleostomi</taxon>
        <taxon>Actinopterygii</taxon>
        <taxon>Neopterygii</taxon>
        <taxon>Teleostei</taxon>
        <taxon>Neoteleostei</taxon>
        <taxon>Acanthomorphata</taxon>
        <taxon>Eupercaria</taxon>
        <taxon>Perciformes</taxon>
        <taxon>Cottioidei</taxon>
        <taxon>Cottales</taxon>
        <taxon>Liparidae</taxon>
        <taxon>Liparis</taxon>
    </lineage>
</organism>
<name>A0A4Z2HWZ5_9TELE</name>
<comment type="caution">
    <text evidence="2">The sequence shown here is derived from an EMBL/GenBank/DDBJ whole genome shotgun (WGS) entry which is preliminary data.</text>
</comment>
<dbReference type="AlphaFoldDB" id="A0A4Z2HWZ5"/>